<protein>
    <submittedName>
        <fullName evidence="2">Uncharacterized protein</fullName>
    </submittedName>
</protein>
<evidence type="ECO:0000256" key="1">
    <source>
        <dbReference type="SAM" id="MobiDB-lite"/>
    </source>
</evidence>
<sequence length="369" mass="40193">MAAARMLAEATMGTRRHSARLPPYVPFKLFETSPRKLFNVRKRRKGPGKKPKKPIKVAPDDDYYLDFPFSSIASRLKLFSAVVPSATSLEPVPASEQATDPVDNAESNNAAIAHTASQSGSFSADGPLTTSLGLVPAGEPATITAGNVVPDHAIMAQAIPSKRDPDRSRRLLQNNLEGAEAMQRDALLFKEALRLDRRLSRNNLGQNMDKGKTKNSRIQMKPKHRTRVRARSQSVIAMQLGMGLGPHFPPTPTSSRHNTPDLTAGPPTRENTPAPGPMSGPLMLPDWEAPTPVPTRQNTPKIEDGSVAGPSMHPGALEWRELTPVPTRPNTPQFEPGPSAPLGSWANPVRLDMIEEEPMDIDMEFEPSK</sequence>
<organism evidence="2 3">
    <name type="scientific">Armillaria novae-zelandiae</name>
    <dbReference type="NCBI Taxonomy" id="153914"/>
    <lineage>
        <taxon>Eukaryota</taxon>
        <taxon>Fungi</taxon>
        <taxon>Dikarya</taxon>
        <taxon>Basidiomycota</taxon>
        <taxon>Agaricomycotina</taxon>
        <taxon>Agaricomycetes</taxon>
        <taxon>Agaricomycetidae</taxon>
        <taxon>Agaricales</taxon>
        <taxon>Marasmiineae</taxon>
        <taxon>Physalacriaceae</taxon>
        <taxon>Armillaria</taxon>
    </lineage>
</organism>
<feature type="region of interest" description="Disordered" evidence="1">
    <location>
        <begin position="324"/>
        <end position="346"/>
    </location>
</feature>
<keyword evidence="3" id="KW-1185">Reference proteome</keyword>
<evidence type="ECO:0000313" key="3">
    <source>
        <dbReference type="Proteomes" id="UP001175227"/>
    </source>
</evidence>
<proteinExistence type="predicted"/>
<gene>
    <name evidence="2" type="ORF">IW261DRAFT_460936</name>
</gene>
<dbReference type="Proteomes" id="UP001175227">
    <property type="component" value="Unassembled WGS sequence"/>
</dbReference>
<dbReference type="EMBL" id="JAUEPR010000022">
    <property type="protein sequence ID" value="KAK0475837.1"/>
    <property type="molecule type" value="Genomic_DNA"/>
</dbReference>
<evidence type="ECO:0000313" key="2">
    <source>
        <dbReference type="EMBL" id="KAK0475837.1"/>
    </source>
</evidence>
<name>A0AA39P1I2_9AGAR</name>
<dbReference type="AlphaFoldDB" id="A0AA39P1I2"/>
<reference evidence="2" key="1">
    <citation type="submission" date="2023-06" db="EMBL/GenBank/DDBJ databases">
        <authorList>
            <consortium name="Lawrence Berkeley National Laboratory"/>
            <person name="Ahrendt S."/>
            <person name="Sahu N."/>
            <person name="Indic B."/>
            <person name="Wong-Bajracharya J."/>
            <person name="Merenyi Z."/>
            <person name="Ke H.-M."/>
            <person name="Monk M."/>
            <person name="Kocsube S."/>
            <person name="Drula E."/>
            <person name="Lipzen A."/>
            <person name="Balint B."/>
            <person name="Henrissat B."/>
            <person name="Andreopoulos B."/>
            <person name="Martin F.M."/>
            <person name="Harder C.B."/>
            <person name="Rigling D."/>
            <person name="Ford K.L."/>
            <person name="Foster G.D."/>
            <person name="Pangilinan J."/>
            <person name="Papanicolaou A."/>
            <person name="Barry K."/>
            <person name="LaButti K."/>
            <person name="Viragh M."/>
            <person name="Koriabine M."/>
            <person name="Yan M."/>
            <person name="Riley R."/>
            <person name="Champramary S."/>
            <person name="Plett K.L."/>
            <person name="Tsai I.J."/>
            <person name="Slot J."/>
            <person name="Sipos G."/>
            <person name="Plett J."/>
            <person name="Nagy L.G."/>
            <person name="Grigoriev I.V."/>
        </authorList>
    </citation>
    <scope>NUCLEOTIDE SEQUENCE</scope>
    <source>
        <strain evidence="2">ICMP 16352</strain>
    </source>
</reference>
<accession>A0AA39P1I2</accession>
<feature type="compositionally biased region" description="Basic residues" evidence="1">
    <location>
        <begin position="220"/>
        <end position="230"/>
    </location>
</feature>
<comment type="caution">
    <text evidence="2">The sequence shown here is derived from an EMBL/GenBank/DDBJ whole genome shotgun (WGS) entry which is preliminary data.</text>
</comment>
<feature type="region of interest" description="Disordered" evidence="1">
    <location>
        <begin position="203"/>
        <end position="311"/>
    </location>
</feature>